<name>A0A0A9D8J8_ARUDO</name>
<proteinExistence type="predicted"/>
<reference evidence="1" key="1">
    <citation type="submission" date="2014-09" db="EMBL/GenBank/DDBJ databases">
        <authorList>
            <person name="Magalhaes I.L.F."/>
            <person name="Oliveira U."/>
            <person name="Santos F.R."/>
            <person name="Vidigal T.H.D.A."/>
            <person name="Brescovit A.D."/>
            <person name="Santos A.J."/>
        </authorList>
    </citation>
    <scope>NUCLEOTIDE SEQUENCE</scope>
    <source>
        <tissue evidence="1">Shoot tissue taken approximately 20 cm above the soil surface</tissue>
    </source>
</reference>
<dbReference type="AlphaFoldDB" id="A0A0A9D8J8"/>
<protein>
    <submittedName>
        <fullName evidence="1">Uncharacterized protein</fullName>
    </submittedName>
</protein>
<dbReference type="EMBL" id="GBRH01215900">
    <property type="protein sequence ID" value="JAD81995.1"/>
    <property type="molecule type" value="Transcribed_RNA"/>
</dbReference>
<sequence>MGIVSSSKSKTLELKKHINTTLCNTYLNVTIMLKEIAGLLFTCHSNHLFFEQLAQNHTAWLSSE</sequence>
<accession>A0A0A9D8J8</accession>
<evidence type="ECO:0000313" key="1">
    <source>
        <dbReference type="EMBL" id="JAD81995.1"/>
    </source>
</evidence>
<organism evidence="1">
    <name type="scientific">Arundo donax</name>
    <name type="common">Giant reed</name>
    <name type="synonym">Donax arundinaceus</name>
    <dbReference type="NCBI Taxonomy" id="35708"/>
    <lineage>
        <taxon>Eukaryota</taxon>
        <taxon>Viridiplantae</taxon>
        <taxon>Streptophyta</taxon>
        <taxon>Embryophyta</taxon>
        <taxon>Tracheophyta</taxon>
        <taxon>Spermatophyta</taxon>
        <taxon>Magnoliopsida</taxon>
        <taxon>Liliopsida</taxon>
        <taxon>Poales</taxon>
        <taxon>Poaceae</taxon>
        <taxon>PACMAD clade</taxon>
        <taxon>Arundinoideae</taxon>
        <taxon>Arundineae</taxon>
        <taxon>Arundo</taxon>
    </lineage>
</organism>
<reference evidence="1" key="2">
    <citation type="journal article" date="2015" name="Data Brief">
        <title>Shoot transcriptome of the giant reed, Arundo donax.</title>
        <authorList>
            <person name="Barrero R.A."/>
            <person name="Guerrero F.D."/>
            <person name="Moolhuijzen P."/>
            <person name="Goolsby J.A."/>
            <person name="Tidwell J."/>
            <person name="Bellgard S.E."/>
            <person name="Bellgard M.I."/>
        </authorList>
    </citation>
    <scope>NUCLEOTIDE SEQUENCE</scope>
    <source>
        <tissue evidence="1">Shoot tissue taken approximately 20 cm above the soil surface</tissue>
    </source>
</reference>